<accession>A0A1B1S9U8</accession>
<reference evidence="3" key="1">
    <citation type="submission" date="2016-04" db="EMBL/GenBank/DDBJ databases">
        <title>Complete Genome Sequences of Twelve Strains of a Stable Defined Moderately Diverse Mouse Microbiota 2 (sDMDMm2).</title>
        <authorList>
            <person name="Uchimura Y."/>
            <person name="Wyss M."/>
            <person name="Brugiroux S."/>
            <person name="Limenitakis J.P."/>
            <person name="Stecher B."/>
            <person name="McCoy K.D."/>
            <person name="Macpherson A.J."/>
        </authorList>
    </citation>
    <scope>NUCLEOTIDE SEQUENCE [LARGE SCALE GENOMIC DNA]</scope>
    <source>
        <strain evidence="3">YL27</strain>
    </source>
</reference>
<feature type="domain" description="N-acetyltransferase" evidence="1">
    <location>
        <begin position="25"/>
        <end position="187"/>
    </location>
</feature>
<protein>
    <submittedName>
        <fullName evidence="2">N-acetyltransferase</fullName>
    </submittedName>
</protein>
<dbReference type="GeneID" id="65536679"/>
<keyword evidence="3" id="KW-1185">Reference proteome</keyword>
<dbReference type="KEGG" id="pary:A4V02_07390"/>
<accession>A0A1Z2XIU0</accession>
<organism evidence="2 3">
    <name type="scientific">Muribaculum intestinale</name>
    <dbReference type="NCBI Taxonomy" id="1796646"/>
    <lineage>
        <taxon>Bacteria</taxon>
        <taxon>Pseudomonadati</taxon>
        <taxon>Bacteroidota</taxon>
        <taxon>Bacteroidia</taxon>
        <taxon>Bacteroidales</taxon>
        <taxon>Muribaculaceae</taxon>
        <taxon>Muribaculum</taxon>
    </lineage>
</organism>
<dbReference type="CDD" id="cd04301">
    <property type="entry name" value="NAT_SF"/>
    <property type="match status" value="1"/>
</dbReference>
<evidence type="ECO:0000259" key="1">
    <source>
        <dbReference type="PROSITE" id="PS51186"/>
    </source>
</evidence>
<name>A0A1B1S9U8_9BACT</name>
<dbReference type="STRING" id="1796646.A4V02_07390"/>
<keyword evidence="2" id="KW-0808">Transferase</keyword>
<dbReference type="SUPFAM" id="SSF55729">
    <property type="entry name" value="Acyl-CoA N-acyltransferases (Nat)"/>
    <property type="match status" value="1"/>
</dbReference>
<dbReference type="GO" id="GO:0016747">
    <property type="term" value="F:acyltransferase activity, transferring groups other than amino-acyl groups"/>
    <property type="evidence" value="ECO:0007669"/>
    <property type="project" value="InterPro"/>
</dbReference>
<dbReference type="AlphaFoldDB" id="A0A1B1S9U8"/>
<gene>
    <name evidence="2" type="ORF">A4V02_07390</name>
</gene>
<dbReference type="Proteomes" id="UP000186351">
    <property type="component" value="Chromosome"/>
</dbReference>
<dbReference type="InterPro" id="IPR000182">
    <property type="entry name" value="GNAT_dom"/>
</dbReference>
<proteinExistence type="predicted"/>
<evidence type="ECO:0000313" key="2">
    <source>
        <dbReference type="EMBL" id="ANU63565.1"/>
    </source>
</evidence>
<dbReference type="RefSeq" id="WP_068960876.1">
    <property type="nucleotide sequence ID" value="NZ_CAJTAP010000013.1"/>
</dbReference>
<evidence type="ECO:0000313" key="3">
    <source>
        <dbReference type="Proteomes" id="UP000186351"/>
    </source>
</evidence>
<dbReference type="InterPro" id="IPR016181">
    <property type="entry name" value="Acyl_CoA_acyltransferase"/>
</dbReference>
<dbReference type="Pfam" id="PF00583">
    <property type="entry name" value="Acetyltransf_1"/>
    <property type="match status" value="1"/>
</dbReference>
<sequence>MADKNPDAPAIIEEDRIVRYSQPDKMIELKRITALPTLMHWRAEVIRNVSGVEPHPRMLVANRQYYRKHIADDTHLAFVAEYDGVECGCGAVCFTEELPSPNNPTGRCAYLMNIYVRELFRNKGIAHHIITRLVDEARGRGCGKIYLETTSDEGGKCKIVPNARSLFSGASIYRKYLHIAIVPVNQI</sequence>
<dbReference type="PROSITE" id="PS51186">
    <property type="entry name" value="GNAT"/>
    <property type="match status" value="1"/>
</dbReference>
<dbReference type="EMBL" id="CP015402">
    <property type="protein sequence ID" value="ANU63565.1"/>
    <property type="molecule type" value="Genomic_DNA"/>
</dbReference>
<dbReference type="OrthoDB" id="1096234at2"/>
<dbReference type="Gene3D" id="3.40.630.30">
    <property type="match status" value="1"/>
</dbReference>